<feature type="transmembrane region" description="Helical" evidence="5">
    <location>
        <begin position="277"/>
        <end position="300"/>
    </location>
</feature>
<feature type="transmembrane region" description="Helical" evidence="5">
    <location>
        <begin position="334"/>
        <end position="352"/>
    </location>
</feature>
<comment type="subcellular location">
    <subcellularLocation>
        <location evidence="1">Membrane</location>
        <topology evidence="1">Multi-pass membrane protein</topology>
    </subcellularLocation>
</comment>
<accession>A0ABY4HN71</accession>
<evidence type="ECO:0000256" key="2">
    <source>
        <dbReference type="ARBA" id="ARBA00022692"/>
    </source>
</evidence>
<feature type="transmembrane region" description="Helical" evidence="5">
    <location>
        <begin position="235"/>
        <end position="257"/>
    </location>
</feature>
<evidence type="ECO:0000259" key="6">
    <source>
        <dbReference type="Pfam" id="PF00324"/>
    </source>
</evidence>
<dbReference type="Pfam" id="PF00324">
    <property type="entry name" value="AA_permease"/>
    <property type="match status" value="1"/>
</dbReference>
<keyword evidence="3 5" id="KW-1133">Transmembrane helix</keyword>
<dbReference type="Gene3D" id="1.20.1740.10">
    <property type="entry name" value="Amino acid/polyamine transporter I"/>
    <property type="match status" value="1"/>
</dbReference>
<protein>
    <submittedName>
        <fullName evidence="7">Amino acid permease</fullName>
    </submittedName>
</protein>
<evidence type="ECO:0000313" key="7">
    <source>
        <dbReference type="EMBL" id="UOX34303.1"/>
    </source>
</evidence>
<dbReference type="PANTHER" id="PTHR11827">
    <property type="entry name" value="SOLUTE CARRIER FAMILY 12, CATION COTRANSPORTERS"/>
    <property type="match status" value="1"/>
</dbReference>
<feature type="transmembrane region" description="Helical" evidence="5">
    <location>
        <begin position="86"/>
        <end position="112"/>
    </location>
</feature>
<reference evidence="7" key="2">
    <citation type="submission" date="2022-04" db="EMBL/GenBank/DDBJ databases">
        <title>Complete Genome Sequence of Flavobacterium sediminilitoris YSM-43, Isolated from a Tidal Sediment.</title>
        <authorList>
            <person name="Lee P.A."/>
        </authorList>
    </citation>
    <scope>NUCLEOTIDE SEQUENCE</scope>
    <source>
        <strain evidence="7">YSM-43</strain>
    </source>
</reference>
<dbReference type="InterPro" id="IPR004841">
    <property type="entry name" value="AA-permease/SLC12A_dom"/>
</dbReference>
<dbReference type="InterPro" id="IPR004842">
    <property type="entry name" value="SLC12A_fam"/>
</dbReference>
<feature type="transmembrane region" description="Helical" evidence="5">
    <location>
        <begin position="358"/>
        <end position="381"/>
    </location>
</feature>
<proteinExistence type="predicted"/>
<evidence type="ECO:0000313" key="8">
    <source>
        <dbReference type="Proteomes" id="UP000830454"/>
    </source>
</evidence>
<keyword evidence="8" id="KW-1185">Reference proteome</keyword>
<feature type="domain" description="Amino acid permease/ SLC12A" evidence="6">
    <location>
        <begin position="17"/>
        <end position="450"/>
    </location>
</feature>
<evidence type="ECO:0000256" key="4">
    <source>
        <dbReference type="ARBA" id="ARBA00023136"/>
    </source>
</evidence>
<dbReference type="EMBL" id="CP090145">
    <property type="protein sequence ID" value="UOX34303.1"/>
    <property type="molecule type" value="Genomic_DNA"/>
</dbReference>
<feature type="transmembrane region" description="Helical" evidence="5">
    <location>
        <begin position="393"/>
        <end position="408"/>
    </location>
</feature>
<feature type="transmembrane region" description="Helical" evidence="5">
    <location>
        <begin position="12"/>
        <end position="36"/>
    </location>
</feature>
<dbReference type="RefSeq" id="WP_045968817.1">
    <property type="nucleotide sequence ID" value="NZ_CP090145.1"/>
</dbReference>
<reference evidence="7" key="1">
    <citation type="submission" date="2021-12" db="EMBL/GenBank/DDBJ databases">
        <authorList>
            <person name="Cha I.-T."/>
            <person name="Lee K.-E."/>
            <person name="Park S.-J."/>
        </authorList>
    </citation>
    <scope>NUCLEOTIDE SEQUENCE</scope>
    <source>
        <strain evidence="7">YSM-43</strain>
    </source>
</reference>
<feature type="transmembrane region" description="Helical" evidence="5">
    <location>
        <begin position="42"/>
        <end position="65"/>
    </location>
</feature>
<feature type="transmembrane region" description="Helical" evidence="5">
    <location>
        <begin position="201"/>
        <end position="223"/>
    </location>
</feature>
<keyword evidence="2 5" id="KW-0812">Transmembrane</keyword>
<sequence>MENKLQSVKANFGTLPVFLTAISTILGAVMFLRFGYAVGEVGFLGTLLIIIIGHLVTIPTAMALAEIATNQKVEGGGEYFIISRSFGLNIGSSIGLALYLSQAISVAFYIIAFAESFEAIKPWIANEFGYEIYDNRLFSIPALLLLIWLMTTKGADLGMKALYVVVAILFISLVMFFLGSTDFSNTYDSSLLFKNIDSEKGFFFVFAIIFPAFTGMTAGVGLSGDLKDPKKSIPMGTLAATIIGMIIYVFIALKLVYSASTTDLITDQLIMSKIALWGPIIPLGLAAATISSALGSFMVAPRTLQAIGADNVIPNKKVNDFVSKGTDKNNEPRNATIITSVIALTFVLMGDVNAVAEVISMFFMVTYGSLCLISFMQHFAADPSYRPSFKSKWYLSLLGAVLCVYLMFKINAVYAVASILLMVGIYFYITFNNENKKGMANIFQGVIHQFNRNLQVFLQKSEKEISDDYWRPGVICLNKDSFERLAAFDMMKWISNRYGFGTYIHFEQGYFSKVTKQIADQKLNKLIEMANNTKSNVFLETIISPSNTNAIVQAIQQPGISGHDNNMMLFEFKKGTTEWLTDVIDNYNLIASANYDLCILGSSDRNFGYRNEIHVWIKKEDYENANLMILLSYIILGHPDWKKAEIKIFAAVDKSNLDKEKESLIQLTTTGRLPISPNNIIVLPIDENVDKVELINETSKLADLTILGFHESSIKTKNIDQFNKYNGIGNVLFVNTLKNKMIK</sequence>
<evidence type="ECO:0000256" key="3">
    <source>
        <dbReference type="ARBA" id="ARBA00022989"/>
    </source>
</evidence>
<dbReference type="PANTHER" id="PTHR11827:SF72">
    <property type="entry name" value="GH08340P"/>
    <property type="match status" value="1"/>
</dbReference>
<feature type="transmembrane region" description="Helical" evidence="5">
    <location>
        <begin position="132"/>
        <end position="149"/>
    </location>
</feature>
<evidence type="ECO:0000256" key="5">
    <source>
        <dbReference type="SAM" id="Phobius"/>
    </source>
</evidence>
<feature type="transmembrane region" description="Helical" evidence="5">
    <location>
        <begin position="161"/>
        <end position="181"/>
    </location>
</feature>
<evidence type="ECO:0000256" key="1">
    <source>
        <dbReference type="ARBA" id="ARBA00004141"/>
    </source>
</evidence>
<name>A0ABY4HN71_9FLAO</name>
<organism evidence="7 8">
    <name type="scientific">Flavobacterium sediminilitoris</name>
    <dbReference type="NCBI Taxonomy" id="2024526"/>
    <lineage>
        <taxon>Bacteria</taxon>
        <taxon>Pseudomonadati</taxon>
        <taxon>Bacteroidota</taxon>
        <taxon>Flavobacteriia</taxon>
        <taxon>Flavobacteriales</taxon>
        <taxon>Flavobacteriaceae</taxon>
        <taxon>Flavobacterium</taxon>
    </lineage>
</organism>
<gene>
    <name evidence="7" type="ORF">LXD69_02015</name>
</gene>
<dbReference type="Proteomes" id="UP000830454">
    <property type="component" value="Chromosome"/>
</dbReference>
<keyword evidence="4 5" id="KW-0472">Membrane</keyword>